<dbReference type="RefSeq" id="WP_264983242.1">
    <property type="nucleotide sequence ID" value="NZ_AP026708.1"/>
</dbReference>
<feature type="domain" description="Glycosyltransferase 2-like" evidence="1">
    <location>
        <begin position="6"/>
        <end position="163"/>
    </location>
</feature>
<protein>
    <recommendedName>
        <fullName evidence="1">Glycosyltransferase 2-like domain-containing protein</fullName>
    </recommendedName>
</protein>
<evidence type="ECO:0000259" key="1">
    <source>
        <dbReference type="Pfam" id="PF00535"/>
    </source>
</evidence>
<name>A0ABM8AP72_9BACT</name>
<organism evidence="2 3">
    <name type="scientific">Pseudodesulfovibrio portus</name>
    <dbReference type="NCBI Taxonomy" id="231439"/>
    <lineage>
        <taxon>Bacteria</taxon>
        <taxon>Pseudomonadati</taxon>
        <taxon>Thermodesulfobacteriota</taxon>
        <taxon>Desulfovibrionia</taxon>
        <taxon>Desulfovibrionales</taxon>
        <taxon>Desulfovibrionaceae</taxon>
    </lineage>
</organism>
<keyword evidence="3" id="KW-1185">Reference proteome</keyword>
<dbReference type="CDD" id="cd00761">
    <property type="entry name" value="Glyco_tranf_GTA_type"/>
    <property type="match status" value="1"/>
</dbReference>
<proteinExistence type="predicted"/>
<gene>
    <name evidence="2" type="ORF">JCM14722_07300</name>
</gene>
<dbReference type="Pfam" id="PF00535">
    <property type="entry name" value="Glycos_transf_2"/>
    <property type="match status" value="1"/>
</dbReference>
<dbReference type="InterPro" id="IPR029044">
    <property type="entry name" value="Nucleotide-diphossugar_trans"/>
</dbReference>
<dbReference type="SUPFAM" id="SSF53448">
    <property type="entry name" value="Nucleotide-diphospho-sugar transferases"/>
    <property type="match status" value="1"/>
</dbReference>
<dbReference type="InterPro" id="IPR001173">
    <property type="entry name" value="Glyco_trans_2-like"/>
</dbReference>
<sequence length="380" mass="44183">MPKMTFAIPCYNMEPWLPVCLESCLYQTEPDIEVLVVNDGSTDGSGDVADHYAAQDGRVRVIHQTNQGHGKARQMAQDNAKGEFVLFLDADDFLDRNAVRDLLAVAERDKVDAVCGNAVVFSDKTFNSRKYFYHPPAANLTFADPRYWKSKVAWRWIIRRSVLTDNNLEHPPYKSGQDYCFMLQVLTRIESFSQCGSFFYFFRQEHKPNRMTMDTLIHHQFASFLLAKDILMDAGQIKPVIRFLQENFFRDVKKLAARLPEEGAEWGIKWLDYALKTFKGLKPEYFTQEFIRPELKLDRNFVPLAQALCNQDKQTALSLLNSYTPAPSAISNILPDKERSRFHSWRRRIKAQLKPLSLRTRFTLRQLERLADERLRTPVR</sequence>
<dbReference type="Gene3D" id="3.90.550.10">
    <property type="entry name" value="Spore Coat Polysaccharide Biosynthesis Protein SpsA, Chain A"/>
    <property type="match status" value="1"/>
</dbReference>
<accession>A0ABM8AP72</accession>
<dbReference type="Proteomes" id="UP001061361">
    <property type="component" value="Chromosome"/>
</dbReference>
<dbReference type="EMBL" id="AP026708">
    <property type="protein sequence ID" value="BDQ33188.1"/>
    <property type="molecule type" value="Genomic_DNA"/>
</dbReference>
<evidence type="ECO:0000313" key="3">
    <source>
        <dbReference type="Proteomes" id="UP001061361"/>
    </source>
</evidence>
<dbReference type="PANTHER" id="PTHR22916:SF3">
    <property type="entry name" value="UDP-GLCNAC:BETAGAL BETA-1,3-N-ACETYLGLUCOSAMINYLTRANSFERASE-LIKE PROTEIN 1"/>
    <property type="match status" value="1"/>
</dbReference>
<dbReference type="PANTHER" id="PTHR22916">
    <property type="entry name" value="GLYCOSYLTRANSFERASE"/>
    <property type="match status" value="1"/>
</dbReference>
<evidence type="ECO:0000313" key="2">
    <source>
        <dbReference type="EMBL" id="BDQ33188.1"/>
    </source>
</evidence>
<reference evidence="2" key="1">
    <citation type="submission" date="2022-08" db="EMBL/GenBank/DDBJ databases">
        <title>Genome Sequence of the sulphate-reducing bacterium, Pseudodesulfovibrio portus JCM14722.</title>
        <authorList>
            <person name="Kondo R."/>
            <person name="Kataoka T."/>
        </authorList>
    </citation>
    <scope>NUCLEOTIDE SEQUENCE</scope>
    <source>
        <strain evidence="2">JCM 14722</strain>
    </source>
</reference>